<dbReference type="EMBL" id="JAELXS010000002">
    <property type="protein sequence ID" value="MBJ6120903.1"/>
    <property type="molecule type" value="Genomic_DNA"/>
</dbReference>
<protein>
    <recommendedName>
        <fullName evidence="3">Integrase</fullName>
    </recommendedName>
</protein>
<evidence type="ECO:0000313" key="2">
    <source>
        <dbReference type="Proteomes" id="UP000640426"/>
    </source>
</evidence>
<proteinExistence type="predicted"/>
<evidence type="ECO:0000313" key="1">
    <source>
        <dbReference type="EMBL" id="MBJ6120903.1"/>
    </source>
</evidence>
<comment type="caution">
    <text evidence="1">The sequence shown here is derived from an EMBL/GenBank/DDBJ whole genome shotgun (WGS) entry which is preliminary data.</text>
</comment>
<keyword evidence="2" id="KW-1185">Reference proteome</keyword>
<gene>
    <name evidence="1" type="ORF">JAO74_03745</name>
</gene>
<evidence type="ECO:0008006" key="3">
    <source>
        <dbReference type="Google" id="ProtNLM"/>
    </source>
</evidence>
<dbReference type="Proteomes" id="UP000640426">
    <property type="component" value="Unassembled WGS sequence"/>
</dbReference>
<sequence length="58" mass="6453">MAELDMANQTLKSLSGYSRDDQVAHYTRGADQVRMADAAVAALSKWEKSRPKKGERNV</sequence>
<organism evidence="1 2">
    <name type="scientific">Sphingomonas mollis</name>
    <dbReference type="NCBI Taxonomy" id="2795726"/>
    <lineage>
        <taxon>Bacteria</taxon>
        <taxon>Pseudomonadati</taxon>
        <taxon>Pseudomonadota</taxon>
        <taxon>Alphaproteobacteria</taxon>
        <taxon>Sphingomonadales</taxon>
        <taxon>Sphingomonadaceae</taxon>
        <taxon>Sphingomonas</taxon>
    </lineage>
</organism>
<reference evidence="2" key="1">
    <citation type="submission" date="2020-12" db="EMBL/GenBank/DDBJ databases">
        <title>Hymenobacter sp.</title>
        <authorList>
            <person name="Kim M.K."/>
        </authorList>
    </citation>
    <scope>NUCLEOTIDE SEQUENCE [LARGE SCALE GENOMIC DNA]</scope>
    <source>
        <strain evidence="2">BT553</strain>
    </source>
</reference>
<dbReference type="RefSeq" id="WP_199035308.1">
    <property type="nucleotide sequence ID" value="NZ_JAELXS010000002.1"/>
</dbReference>
<accession>A0ABS0XME2</accession>
<name>A0ABS0XME2_9SPHN</name>